<evidence type="ECO:0000313" key="2">
    <source>
        <dbReference type="Proteomes" id="UP000805193"/>
    </source>
</evidence>
<keyword evidence="2" id="KW-1185">Reference proteome</keyword>
<comment type="caution">
    <text evidence="1">The sequence shown here is derived from an EMBL/GenBank/DDBJ whole genome shotgun (WGS) entry which is preliminary data.</text>
</comment>
<dbReference type="Proteomes" id="UP000805193">
    <property type="component" value="Unassembled WGS sequence"/>
</dbReference>
<proteinExistence type="predicted"/>
<gene>
    <name evidence="1" type="ORF">HPB47_028475</name>
</gene>
<reference evidence="1 2" key="1">
    <citation type="journal article" date="2020" name="Cell">
        <title>Large-Scale Comparative Analyses of Tick Genomes Elucidate Their Genetic Diversity and Vector Capacities.</title>
        <authorList>
            <consortium name="Tick Genome and Microbiome Consortium (TIGMIC)"/>
            <person name="Jia N."/>
            <person name="Wang J."/>
            <person name="Shi W."/>
            <person name="Du L."/>
            <person name="Sun Y."/>
            <person name="Zhan W."/>
            <person name="Jiang J.F."/>
            <person name="Wang Q."/>
            <person name="Zhang B."/>
            <person name="Ji P."/>
            <person name="Bell-Sakyi L."/>
            <person name="Cui X.M."/>
            <person name="Yuan T.T."/>
            <person name="Jiang B.G."/>
            <person name="Yang W.F."/>
            <person name="Lam T.T."/>
            <person name="Chang Q.C."/>
            <person name="Ding S.J."/>
            <person name="Wang X.J."/>
            <person name="Zhu J.G."/>
            <person name="Ruan X.D."/>
            <person name="Zhao L."/>
            <person name="Wei J.T."/>
            <person name="Ye R.Z."/>
            <person name="Que T.C."/>
            <person name="Du C.H."/>
            <person name="Zhou Y.H."/>
            <person name="Cheng J.X."/>
            <person name="Dai P.F."/>
            <person name="Guo W.B."/>
            <person name="Han X.H."/>
            <person name="Huang E.J."/>
            <person name="Li L.F."/>
            <person name="Wei W."/>
            <person name="Gao Y.C."/>
            <person name="Liu J.Z."/>
            <person name="Shao H.Z."/>
            <person name="Wang X."/>
            <person name="Wang C.C."/>
            <person name="Yang T.C."/>
            <person name="Huo Q.B."/>
            <person name="Li W."/>
            <person name="Chen H.Y."/>
            <person name="Chen S.E."/>
            <person name="Zhou L.G."/>
            <person name="Ni X.B."/>
            <person name="Tian J.H."/>
            <person name="Sheng Y."/>
            <person name="Liu T."/>
            <person name="Pan Y.S."/>
            <person name="Xia L.Y."/>
            <person name="Li J."/>
            <person name="Zhao F."/>
            <person name="Cao W.C."/>
        </authorList>
    </citation>
    <scope>NUCLEOTIDE SEQUENCE [LARGE SCALE GENOMIC DNA]</scope>
    <source>
        <strain evidence="1">Iper-2018</strain>
    </source>
</reference>
<feature type="non-terminal residue" evidence="1">
    <location>
        <position position="1"/>
    </location>
</feature>
<sequence length="90" mass="9670">EDTSAAEASIALFVTAHCSVLSVDHLGVMCSNSFSDSEAAKDHLYRTKCSGIIKNLLQPHYLDDLLNLGSGPFTLILDESTDISTTKLLV</sequence>
<organism evidence="1 2">
    <name type="scientific">Ixodes persulcatus</name>
    <name type="common">Taiga tick</name>
    <dbReference type="NCBI Taxonomy" id="34615"/>
    <lineage>
        <taxon>Eukaryota</taxon>
        <taxon>Metazoa</taxon>
        <taxon>Ecdysozoa</taxon>
        <taxon>Arthropoda</taxon>
        <taxon>Chelicerata</taxon>
        <taxon>Arachnida</taxon>
        <taxon>Acari</taxon>
        <taxon>Parasitiformes</taxon>
        <taxon>Ixodida</taxon>
        <taxon>Ixodoidea</taxon>
        <taxon>Ixodidae</taxon>
        <taxon>Ixodinae</taxon>
        <taxon>Ixodes</taxon>
    </lineage>
</organism>
<accession>A0AC60PUT2</accession>
<dbReference type="EMBL" id="JABSTQ010009991">
    <property type="protein sequence ID" value="KAG0424278.1"/>
    <property type="molecule type" value="Genomic_DNA"/>
</dbReference>
<evidence type="ECO:0000313" key="1">
    <source>
        <dbReference type="EMBL" id="KAG0424278.1"/>
    </source>
</evidence>
<protein>
    <submittedName>
        <fullName evidence="1">Uncharacterized protein</fullName>
    </submittedName>
</protein>
<name>A0AC60PUT2_IXOPE</name>